<comment type="caution">
    <text evidence="1">The sequence shown here is derived from an EMBL/GenBank/DDBJ whole genome shotgun (WGS) entry which is preliminary data.</text>
</comment>
<name>A0A644U0V1_9ZZZZ</name>
<protein>
    <recommendedName>
        <fullName evidence="2">Outer membrane protein beta-barrel domain-containing protein</fullName>
    </recommendedName>
</protein>
<dbReference type="AlphaFoldDB" id="A0A644U0V1"/>
<organism evidence="1">
    <name type="scientific">bioreactor metagenome</name>
    <dbReference type="NCBI Taxonomy" id="1076179"/>
    <lineage>
        <taxon>unclassified sequences</taxon>
        <taxon>metagenomes</taxon>
        <taxon>ecological metagenomes</taxon>
    </lineage>
</organism>
<sequence>MKRAITFFILSLLAVSVFSQGWRSGRYKTTPPEYLVMLNADAKLMMGPNSELNPWGYGFTAGYQYMTGKKKGYITSSHGFGGYLGLIHFVNSKTDVLPVGSPHNLTFYEYNNFNYVPIMLSYNYYMIRNKSIYFVGADLGVQMMIKERDYKDEIISYYDGENKINITRFLPSAKAYIGYMYQISTDFRLRAQVGADYIMGYTFDAKIPFTYRDEDGNYLEGQLVGKKKTQGLLNISASIGVVYSL</sequence>
<evidence type="ECO:0000313" key="1">
    <source>
        <dbReference type="EMBL" id="MPL72770.1"/>
    </source>
</evidence>
<proteinExistence type="predicted"/>
<accession>A0A644U0V1</accession>
<evidence type="ECO:0008006" key="2">
    <source>
        <dbReference type="Google" id="ProtNLM"/>
    </source>
</evidence>
<gene>
    <name evidence="1" type="ORF">SDC9_18560</name>
</gene>
<dbReference type="EMBL" id="VSSQ01000068">
    <property type="protein sequence ID" value="MPL72770.1"/>
    <property type="molecule type" value="Genomic_DNA"/>
</dbReference>
<reference evidence="1" key="1">
    <citation type="submission" date="2019-08" db="EMBL/GenBank/DDBJ databases">
        <authorList>
            <person name="Kucharzyk K."/>
            <person name="Murdoch R.W."/>
            <person name="Higgins S."/>
            <person name="Loffler F."/>
        </authorList>
    </citation>
    <scope>NUCLEOTIDE SEQUENCE</scope>
</reference>